<protein>
    <recommendedName>
        <fullName evidence="1">Hint domain-containing protein</fullName>
    </recommendedName>
</protein>
<name>A0A1L9B8G7_9BACT</name>
<dbReference type="CDD" id="cd00081">
    <property type="entry name" value="Hint"/>
    <property type="match status" value="1"/>
</dbReference>
<dbReference type="OrthoDB" id="5521784at2"/>
<gene>
    <name evidence="2" type="ORF">BON30_20025</name>
</gene>
<dbReference type="InterPro" id="IPR036844">
    <property type="entry name" value="Hint_dom_sf"/>
</dbReference>
<feature type="domain" description="Hint" evidence="1">
    <location>
        <begin position="454"/>
        <end position="547"/>
    </location>
</feature>
<organism evidence="2 3">
    <name type="scientific">Cystobacter ferrugineus</name>
    <dbReference type="NCBI Taxonomy" id="83449"/>
    <lineage>
        <taxon>Bacteria</taxon>
        <taxon>Pseudomonadati</taxon>
        <taxon>Myxococcota</taxon>
        <taxon>Myxococcia</taxon>
        <taxon>Myxococcales</taxon>
        <taxon>Cystobacterineae</taxon>
        <taxon>Archangiaceae</taxon>
        <taxon>Cystobacter</taxon>
    </lineage>
</organism>
<evidence type="ECO:0000313" key="3">
    <source>
        <dbReference type="Proteomes" id="UP000182229"/>
    </source>
</evidence>
<dbReference type="Proteomes" id="UP000182229">
    <property type="component" value="Unassembled WGS sequence"/>
</dbReference>
<dbReference type="EMBL" id="MPIN01000005">
    <property type="protein sequence ID" value="OJH38542.1"/>
    <property type="molecule type" value="Genomic_DNA"/>
</dbReference>
<keyword evidence="3" id="KW-1185">Reference proteome</keyword>
<accession>A0A1L9B8G7</accession>
<dbReference type="InterPro" id="IPR006141">
    <property type="entry name" value="Intein_N"/>
</dbReference>
<proteinExistence type="predicted"/>
<dbReference type="RefSeq" id="WP_071899992.1">
    <property type="nucleotide sequence ID" value="NZ_MPIN01000005.1"/>
</dbReference>
<reference evidence="3" key="1">
    <citation type="submission" date="2016-11" db="EMBL/GenBank/DDBJ databases">
        <authorList>
            <person name="Shukria A."/>
            <person name="Stevens D.C."/>
        </authorList>
    </citation>
    <scope>NUCLEOTIDE SEQUENCE [LARGE SCALE GENOMIC DNA]</scope>
    <source>
        <strain evidence="3">Cbfe23</strain>
    </source>
</reference>
<reference evidence="2 3" key="2">
    <citation type="submission" date="2016-12" db="EMBL/GenBank/DDBJ databases">
        <title>Draft Genome Sequence of Cystobacter ferrugineus Strain Cbfe23.</title>
        <authorList>
            <person name="Akbar S."/>
            <person name="Dowd S.E."/>
            <person name="Stevens D.C."/>
        </authorList>
    </citation>
    <scope>NUCLEOTIDE SEQUENCE [LARGE SCALE GENOMIC DNA]</scope>
    <source>
        <strain evidence="2 3">Cbfe23</strain>
    </source>
</reference>
<evidence type="ECO:0000313" key="2">
    <source>
        <dbReference type="EMBL" id="OJH38542.1"/>
    </source>
</evidence>
<dbReference type="STRING" id="83449.BON30_20025"/>
<evidence type="ECO:0000259" key="1">
    <source>
        <dbReference type="SMART" id="SM00306"/>
    </source>
</evidence>
<dbReference type="AlphaFoldDB" id="A0A1L9B8G7"/>
<dbReference type="InterPro" id="IPR003587">
    <property type="entry name" value="Hint_dom_N"/>
</dbReference>
<dbReference type="Gene3D" id="2.170.16.10">
    <property type="entry name" value="Hedgehog/Intein (Hint) domain"/>
    <property type="match status" value="1"/>
</dbReference>
<dbReference type="SUPFAM" id="SSF51294">
    <property type="entry name" value="Hedgehog/intein (Hint) domain"/>
    <property type="match status" value="1"/>
</dbReference>
<dbReference type="PROSITE" id="PS50817">
    <property type="entry name" value="INTEIN_N_TER"/>
    <property type="match status" value="1"/>
</dbReference>
<dbReference type="SMART" id="SM00306">
    <property type="entry name" value="HintN"/>
    <property type="match status" value="1"/>
</dbReference>
<sequence length="630" mass="68979">MRLEKTLSQWRSVIRAAQLSGLALLGAGWSTPLQPLSTNVPHQELYAQSQQMSALYDARPRASGDRLSIDLDLSDDTQYNFLVNRLRAAGKDERNSPELFNKMAKMRRRALARGNGQPAALTEEPIWCDHYLIVKPPVPINDGKSMIYEPYVHVSCQGGATYVYADIVAYETNQAETQTRVVASAAGEEYGGGTNFIDVGTAATVNVADGRLLRLESIALAVDDVTGRDASTYTVVRTSIALREDGGFTLLHPRENVPNNMADIVLCQLRGGSDCDYAVAGYQNGVLVAYPPTPTGVAASRNDAPGVLNTTDYWAFSAPFNDRRLYIPVRTEIKAGARNYLQCKVDSYTYGRLRLHIDTGVVCSNTVDFKELLPVGHYEATFNHLADTSYSINQNDPEACGLNRVLNRSTTLTITVLGKARCTKADGTESLETFYKSQALDGRALTTQRLFFRNSCMAEGTRIQLAEGRVVPVEQVKLGDKVIAGAGRAVLTVTDVARGNERTPFVHLRDSLGHQVTLTEMHPVITAKGQVVAARDLKVRDQVRTDKGVASLTAVKRVPVNGKRVFNLKLGTAEELAGVDTLGRTMFAGGFLVGDLSMQEELERPANEPADVLALLPKAWHQDYLNARRR</sequence>
<dbReference type="GO" id="GO:0016539">
    <property type="term" value="P:intein-mediated protein splicing"/>
    <property type="evidence" value="ECO:0007669"/>
    <property type="project" value="InterPro"/>
</dbReference>
<comment type="caution">
    <text evidence="2">The sequence shown here is derived from an EMBL/GenBank/DDBJ whole genome shotgun (WGS) entry which is preliminary data.</text>
</comment>